<feature type="compositionally biased region" description="Gly residues" evidence="1">
    <location>
        <begin position="864"/>
        <end position="876"/>
    </location>
</feature>
<feature type="compositionally biased region" description="Gly residues" evidence="1">
    <location>
        <begin position="902"/>
        <end position="911"/>
    </location>
</feature>
<dbReference type="Gene3D" id="3.40.50.410">
    <property type="entry name" value="von Willebrand factor, type A domain"/>
    <property type="match status" value="1"/>
</dbReference>
<dbReference type="SMART" id="SM00327">
    <property type="entry name" value="VWA"/>
    <property type="match status" value="1"/>
</dbReference>
<dbReference type="PROSITE" id="PS50234">
    <property type="entry name" value="VWFA"/>
    <property type="match status" value="1"/>
</dbReference>
<name>A0A9Q4GMX4_9CORY</name>
<evidence type="ECO:0000256" key="1">
    <source>
        <dbReference type="SAM" id="MobiDB-lite"/>
    </source>
</evidence>
<accession>A0A9Q4GMX4</accession>
<dbReference type="CDD" id="cd00198">
    <property type="entry name" value="vWFA"/>
    <property type="match status" value="1"/>
</dbReference>
<keyword evidence="2" id="KW-1133">Transmembrane helix</keyword>
<evidence type="ECO:0000259" key="4">
    <source>
        <dbReference type="PROSITE" id="PS50234"/>
    </source>
</evidence>
<evidence type="ECO:0000256" key="3">
    <source>
        <dbReference type="SAM" id="SignalP"/>
    </source>
</evidence>
<keyword evidence="2" id="KW-0812">Transmembrane</keyword>
<feature type="transmembrane region" description="Helical" evidence="2">
    <location>
        <begin position="642"/>
        <end position="664"/>
    </location>
</feature>
<organism evidence="5 6">
    <name type="scientific">Corynebacterium antarcticum</name>
    <dbReference type="NCBI Taxonomy" id="2800405"/>
    <lineage>
        <taxon>Bacteria</taxon>
        <taxon>Bacillati</taxon>
        <taxon>Actinomycetota</taxon>
        <taxon>Actinomycetes</taxon>
        <taxon>Mycobacteriales</taxon>
        <taxon>Corynebacteriaceae</taxon>
        <taxon>Corynebacterium</taxon>
    </lineage>
</organism>
<dbReference type="Proteomes" id="UP001070238">
    <property type="component" value="Unassembled WGS sequence"/>
</dbReference>
<proteinExistence type="predicted"/>
<gene>
    <name evidence="5" type="ORF">OS123_06610</name>
</gene>
<feature type="chain" id="PRO_5040386849" evidence="3">
    <location>
        <begin position="30"/>
        <end position="949"/>
    </location>
</feature>
<sequence length="949" mass="98409">MNENRRILRRAAAVGSAAACILYSGAVGAPAQTAPGSPGESLTELGACVSSKGTLDVLLLMDETESLIHEVRGGSINPGQPGADAEHNRIPAARSFVEQLLERQRDQGFTTNIRIAGFGQNYNASSDTAGIYGTWTPLNAKSIGDVTKIIDGARERTGEQYTNYANAIDGAYADFSRSGSPDSCKLLVTFTDGALTAEGPAEADVRARQQLCAADGIADRLRRAGVYHVGIGLDTPDNRSDFSLLEAMTAGGDCGSLPGRGAFFPADSVGSLFAAFHRALSTGGDLSGVTGVSEDFTFVLDNSIDSVRFVGLGLDDLGQGAQLALVSPGGDELIFDDADSGSLSGAEVTWNASTAPVQEAVGEMHRTGADWAGAWKLRFKGASGDGRVFNSVRIQPDLRLSFASSAGDTDSRGPLAVREDQSLTLSVVGSDGKPHALDGSAVADIAFTPGDATEPVILARNIDVAGGRPVDVPIDAIDRIPANGVIDATLSITTRSTGDIPGTKLAPVSVSQPLSVTPVDMPQISDTVVFTMTEPTITVDIPVTGPGKVWVDEGAIVDATSEPDGFGDIRVGGAHTGSGDALTLEKGQETVLPVTLTVAEVKDGLVRGTIPIQVSKLDGTNEAIVHVPASGNVTVPLNKTTFVAALIGALLLALLIPLGLLYLVRRLAAKIPDTPFSVVIIDVDTTSGYPTYDGQVAPHIDIDDASRKQVPGHDGTTVTAGPYTLTVRHFHPNPIAPAYVEVEQTPSVNTNGDQKNLRAKLPLAVQGSSFLVARPDQPGHHDLVILPRLPITSAAELDKLCGNIANNLPQRVELLNRQYEETTPRSAPGGRDHMEGTAPYAAPAGPDSFGRTPGEFGASPSFGDSGGYRGGFGGSPQAGDSPSFGDSGGFGDPPSFGDSGDRTGGFGGYHGDFGESPAAGGPGEFGDGRHFGEQVPPSDDDDTTQWRHP</sequence>
<keyword evidence="3" id="KW-0732">Signal</keyword>
<dbReference type="SUPFAM" id="SSF53300">
    <property type="entry name" value="vWA-like"/>
    <property type="match status" value="1"/>
</dbReference>
<dbReference type="InterPro" id="IPR002035">
    <property type="entry name" value="VWF_A"/>
</dbReference>
<feature type="domain" description="VWFA" evidence="4">
    <location>
        <begin position="56"/>
        <end position="280"/>
    </location>
</feature>
<reference evidence="5" key="1">
    <citation type="submission" date="2022-11" db="EMBL/GenBank/DDBJ databases">
        <title>Corynebacterium sp. isolated from Penguins.</title>
        <authorList>
            <person name="Sedlar K."/>
            <person name="Svec P."/>
        </authorList>
    </citation>
    <scope>NUCLEOTIDE SEQUENCE</scope>
    <source>
        <strain evidence="5">P5875</strain>
    </source>
</reference>
<protein>
    <submittedName>
        <fullName evidence="5">VWA domain-containing protein</fullName>
    </submittedName>
</protein>
<comment type="caution">
    <text evidence="5">The sequence shown here is derived from an EMBL/GenBank/DDBJ whole genome shotgun (WGS) entry which is preliminary data.</text>
</comment>
<keyword evidence="2" id="KW-0472">Membrane</keyword>
<dbReference type="InterPro" id="IPR036465">
    <property type="entry name" value="vWFA_dom_sf"/>
</dbReference>
<dbReference type="AlphaFoldDB" id="A0A9Q4GMX4"/>
<evidence type="ECO:0000256" key="2">
    <source>
        <dbReference type="SAM" id="Phobius"/>
    </source>
</evidence>
<feature type="region of interest" description="Disordered" evidence="1">
    <location>
        <begin position="820"/>
        <end position="949"/>
    </location>
</feature>
<dbReference type="EMBL" id="JAPMKX010000002">
    <property type="protein sequence ID" value="MCX7538211.1"/>
    <property type="molecule type" value="Genomic_DNA"/>
</dbReference>
<evidence type="ECO:0000313" key="5">
    <source>
        <dbReference type="EMBL" id="MCX7538211.1"/>
    </source>
</evidence>
<evidence type="ECO:0000313" key="6">
    <source>
        <dbReference type="Proteomes" id="UP001070238"/>
    </source>
</evidence>
<dbReference type="RefSeq" id="WP_267169392.1">
    <property type="nucleotide sequence ID" value="NZ_JAPMKX010000002.1"/>
</dbReference>
<feature type="signal peptide" evidence="3">
    <location>
        <begin position="1"/>
        <end position="29"/>
    </location>
</feature>